<organism evidence="11 12">
    <name type="scientific">Oceanisphaera pacifica</name>
    <dbReference type="NCBI Taxonomy" id="2818389"/>
    <lineage>
        <taxon>Bacteria</taxon>
        <taxon>Pseudomonadati</taxon>
        <taxon>Pseudomonadota</taxon>
        <taxon>Gammaproteobacteria</taxon>
        <taxon>Aeromonadales</taxon>
        <taxon>Aeromonadaceae</taxon>
        <taxon>Oceanisphaera</taxon>
    </lineage>
</organism>
<dbReference type="SMART" id="SM00388">
    <property type="entry name" value="HisKA"/>
    <property type="match status" value="1"/>
</dbReference>
<dbReference type="EMBL" id="JAGDFX010000003">
    <property type="protein sequence ID" value="MBO1518636.1"/>
    <property type="molecule type" value="Genomic_DNA"/>
</dbReference>
<evidence type="ECO:0000256" key="8">
    <source>
        <dbReference type="ARBA" id="ARBA00023012"/>
    </source>
</evidence>
<dbReference type="CDD" id="cd00082">
    <property type="entry name" value="HisKA"/>
    <property type="match status" value="1"/>
</dbReference>
<dbReference type="InterPro" id="IPR036097">
    <property type="entry name" value="HisK_dim/P_sf"/>
</dbReference>
<reference evidence="11 12" key="1">
    <citation type="submission" date="2021-03" db="EMBL/GenBank/DDBJ databases">
        <title>Oceanisphaera sp. nov., isolated from the intestine.</title>
        <authorList>
            <person name="Zhao L.-H."/>
            <person name="Shi L.-F."/>
        </authorList>
    </citation>
    <scope>NUCLEOTIDE SEQUENCE [LARGE SCALE GENOMIC DNA]</scope>
    <source>
        <strain evidence="11 12">DM8</strain>
    </source>
</reference>
<evidence type="ECO:0000313" key="11">
    <source>
        <dbReference type="EMBL" id="MBO1518636.1"/>
    </source>
</evidence>
<keyword evidence="4" id="KW-0808">Transferase</keyword>
<dbReference type="Pfam" id="PF02518">
    <property type="entry name" value="HATPase_c"/>
    <property type="match status" value="1"/>
</dbReference>
<proteinExistence type="predicted"/>
<dbReference type="SMART" id="SM00387">
    <property type="entry name" value="HATPase_c"/>
    <property type="match status" value="1"/>
</dbReference>
<keyword evidence="5" id="KW-0547">Nucleotide-binding</keyword>
<keyword evidence="8" id="KW-0902">Two-component regulatory system</keyword>
<evidence type="ECO:0000256" key="7">
    <source>
        <dbReference type="ARBA" id="ARBA00022840"/>
    </source>
</evidence>
<evidence type="ECO:0000259" key="10">
    <source>
        <dbReference type="PROSITE" id="PS50109"/>
    </source>
</evidence>
<keyword evidence="9" id="KW-1133">Transmembrane helix</keyword>
<sequence length="604" mass="67780">MSNECYCLDPLLISSIVVYHIRHFDLIWNRFLSYLMAALPLLLLSFSAISQQYQVGFLAVRGEAHSQAQWAPTLALLNQRFSDHEFVGRHLTQQQLDEALSQQQLDFVVTNPVHFMLNHGQALNWLASYLDSHYGQARASVAGTLWVRADRPITKPEQLRGHTVGAVHEQAFGGFLLVAEQLRRRQILLSELKVTFQGYPLDKLVYDLQQGALDVAILPSCLLEDMASEGLLKQEDFRALMVEASSPCVRSTPLYPGWSFASVGNIEEPLLREITQALLSFELAGRAQWGASVRLDEVAQLLMDWQLGPEPKPLAHWALLQQFIEQHWPWLAGFIALLLGHLLYHSRVAVLLHRRTKECEQLYHQVQQKEQALAQARQRTLMGEMATGLAHELNQPLSAIQAYAQAGELMQDPVKHQAAFSHIVEETERGAAIIRRFRQWATQALPSAAPFELADLCQELIVRIRPRADALAVQLALDLTPGTLLSIRPAIEQILNNLLSNALDAHERRLQVKPTHQGWIRVTLSQLAAEQEQSGWQLIIEDNAGGIDDGIISTLQHNLPASHYHGMGIGLLVSHRLALRLQGQLSLSNTEQGTQARLVIKESE</sequence>
<dbReference type="Proteomes" id="UP000664882">
    <property type="component" value="Unassembled WGS sequence"/>
</dbReference>
<dbReference type="SUPFAM" id="SSF55874">
    <property type="entry name" value="ATPase domain of HSP90 chaperone/DNA topoisomerase II/histidine kinase"/>
    <property type="match status" value="1"/>
</dbReference>
<dbReference type="SUPFAM" id="SSF47384">
    <property type="entry name" value="Homodimeric domain of signal transducing histidine kinase"/>
    <property type="match status" value="1"/>
</dbReference>
<protein>
    <recommendedName>
        <fullName evidence="2">histidine kinase</fullName>
        <ecNumber evidence="2">2.7.13.3</ecNumber>
    </recommendedName>
</protein>
<dbReference type="Pfam" id="PF12974">
    <property type="entry name" value="Phosphonate-bd"/>
    <property type="match status" value="1"/>
</dbReference>
<evidence type="ECO:0000256" key="1">
    <source>
        <dbReference type="ARBA" id="ARBA00000085"/>
    </source>
</evidence>
<comment type="catalytic activity">
    <reaction evidence="1">
        <text>ATP + protein L-histidine = ADP + protein N-phospho-L-histidine.</text>
        <dbReference type="EC" id="2.7.13.3"/>
    </reaction>
</comment>
<evidence type="ECO:0000256" key="2">
    <source>
        <dbReference type="ARBA" id="ARBA00012438"/>
    </source>
</evidence>
<dbReference type="InterPro" id="IPR005467">
    <property type="entry name" value="His_kinase_dom"/>
</dbReference>
<dbReference type="SUPFAM" id="SSF53850">
    <property type="entry name" value="Periplasmic binding protein-like II"/>
    <property type="match status" value="1"/>
</dbReference>
<accession>A0ABS3NDH0</accession>
<dbReference type="PROSITE" id="PS50109">
    <property type="entry name" value="HIS_KIN"/>
    <property type="match status" value="1"/>
</dbReference>
<evidence type="ECO:0000256" key="4">
    <source>
        <dbReference type="ARBA" id="ARBA00022679"/>
    </source>
</evidence>
<name>A0ABS3NDH0_9GAMM</name>
<keyword evidence="6" id="KW-0418">Kinase</keyword>
<feature type="domain" description="Histidine kinase" evidence="10">
    <location>
        <begin position="388"/>
        <end position="604"/>
    </location>
</feature>
<keyword evidence="3" id="KW-0597">Phosphoprotein</keyword>
<keyword evidence="7" id="KW-0067">ATP-binding</keyword>
<dbReference type="InterPro" id="IPR036890">
    <property type="entry name" value="HATPase_C_sf"/>
</dbReference>
<feature type="transmembrane region" description="Helical" evidence="9">
    <location>
        <begin position="31"/>
        <end position="49"/>
    </location>
</feature>
<comment type="caution">
    <text evidence="11">The sequence shown here is derived from an EMBL/GenBank/DDBJ whole genome shotgun (WGS) entry which is preliminary data.</text>
</comment>
<evidence type="ECO:0000256" key="9">
    <source>
        <dbReference type="SAM" id="Phobius"/>
    </source>
</evidence>
<keyword evidence="9" id="KW-0472">Membrane</keyword>
<dbReference type="Gene3D" id="1.10.287.130">
    <property type="match status" value="1"/>
</dbReference>
<dbReference type="PANTHER" id="PTHR43065">
    <property type="entry name" value="SENSOR HISTIDINE KINASE"/>
    <property type="match status" value="1"/>
</dbReference>
<dbReference type="Gene3D" id="3.30.565.10">
    <property type="entry name" value="Histidine kinase-like ATPase, C-terminal domain"/>
    <property type="match status" value="1"/>
</dbReference>
<dbReference type="InterPro" id="IPR003661">
    <property type="entry name" value="HisK_dim/P_dom"/>
</dbReference>
<gene>
    <name evidence="11" type="ORF">J3U76_03110</name>
</gene>
<evidence type="ECO:0000256" key="6">
    <source>
        <dbReference type="ARBA" id="ARBA00022777"/>
    </source>
</evidence>
<dbReference type="PANTHER" id="PTHR43065:SF10">
    <property type="entry name" value="PEROXIDE STRESS-ACTIVATED HISTIDINE KINASE MAK3"/>
    <property type="match status" value="1"/>
</dbReference>
<evidence type="ECO:0000313" key="12">
    <source>
        <dbReference type="Proteomes" id="UP000664882"/>
    </source>
</evidence>
<dbReference type="InterPro" id="IPR003594">
    <property type="entry name" value="HATPase_dom"/>
</dbReference>
<dbReference type="Gene3D" id="3.40.190.10">
    <property type="entry name" value="Periplasmic binding protein-like II"/>
    <property type="match status" value="1"/>
</dbReference>
<dbReference type="EC" id="2.7.13.3" evidence="2"/>
<evidence type="ECO:0000256" key="5">
    <source>
        <dbReference type="ARBA" id="ARBA00022741"/>
    </source>
</evidence>
<keyword evidence="12" id="KW-1185">Reference proteome</keyword>
<dbReference type="Pfam" id="PF00512">
    <property type="entry name" value="HisKA"/>
    <property type="match status" value="1"/>
</dbReference>
<evidence type="ECO:0000256" key="3">
    <source>
        <dbReference type="ARBA" id="ARBA00022553"/>
    </source>
</evidence>
<keyword evidence="9" id="KW-0812">Transmembrane</keyword>